<evidence type="ECO:0000256" key="1">
    <source>
        <dbReference type="ARBA" id="ARBA00000085"/>
    </source>
</evidence>
<evidence type="ECO:0000313" key="11">
    <source>
        <dbReference type="EMBL" id="NNU33192.1"/>
    </source>
</evidence>
<keyword evidence="9" id="KW-0472">Membrane</keyword>
<dbReference type="InterPro" id="IPR005467">
    <property type="entry name" value="His_kinase_dom"/>
</dbReference>
<dbReference type="Pfam" id="PF02518">
    <property type="entry name" value="HATPase_c"/>
    <property type="match status" value="1"/>
</dbReference>
<comment type="caution">
    <text evidence="11">The sequence shown here is derived from an EMBL/GenBank/DDBJ whole genome shotgun (WGS) entry which is preliminary data.</text>
</comment>
<dbReference type="InterPro" id="IPR011712">
    <property type="entry name" value="Sig_transdc_His_kin_sub3_dim/P"/>
</dbReference>
<dbReference type="InterPro" id="IPR003594">
    <property type="entry name" value="HATPase_dom"/>
</dbReference>
<feature type="domain" description="Histidine kinase" evidence="10">
    <location>
        <begin position="171"/>
        <end position="265"/>
    </location>
</feature>
<evidence type="ECO:0000256" key="7">
    <source>
        <dbReference type="ARBA" id="ARBA00022840"/>
    </source>
</evidence>
<dbReference type="InterPro" id="IPR036890">
    <property type="entry name" value="HATPase_C_sf"/>
</dbReference>
<keyword evidence="6" id="KW-0418">Kinase</keyword>
<evidence type="ECO:0000259" key="10">
    <source>
        <dbReference type="PROSITE" id="PS50109"/>
    </source>
</evidence>
<keyword evidence="4" id="KW-0808">Transferase</keyword>
<reference evidence="11 12" key="1">
    <citation type="submission" date="2020-05" db="EMBL/GenBank/DDBJ databases">
        <authorList>
            <person name="Khan S.A."/>
            <person name="Jeon C.O."/>
            <person name="Chun B.H."/>
        </authorList>
    </citation>
    <scope>NUCLEOTIDE SEQUENCE [LARGE SCALE GENOMIC DNA]</scope>
    <source>
        <strain evidence="11 12">S1162</strain>
    </source>
</reference>
<keyword evidence="12" id="KW-1185">Reference proteome</keyword>
<dbReference type="InterPro" id="IPR050482">
    <property type="entry name" value="Sensor_HK_TwoCompSys"/>
</dbReference>
<dbReference type="Pfam" id="PF07730">
    <property type="entry name" value="HisKA_3"/>
    <property type="match status" value="1"/>
</dbReference>
<evidence type="ECO:0000313" key="12">
    <source>
        <dbReference type="Proteomes" id="UP000566071"/>
    </source>
</evidence>
<protein>
    <recommendedName>
        <fullName evidence="2">histidine kinase</fullName>
        <ecNumber evidence="2">2.7.13.3</ecNumber>
    </recommendedName>
</protein>
<sequence>MANNIKELILIATLIFLLAPMFIILYVVIYNRRKIRHIEEKEQMKQTFDAEIIKTQLEVQEQTMQNIGADLHDNIGQLLSLSSLTLNSIQLDDLEKARQKIDAAIDLTGRSIKEMRLLGKLLQGDQLLGVGLSEAICHEINWVEKSGKFRVNYVNEGDLPGNNNLDKDLIIFRILQEVINNIIKHSFATQINIKLSYINSNMQLHIEDNGIGFNLENLQNGHPDGYRGGMGLQNMHKRARIVGGEVVIKAKEGKGTSTTVIIPYP</sequence>
<dbReference type="Proteomes" id="UP000566071">
    <property type="component" value="Unassembled WGS sequence"/>
</dbReference>
<gene>
    <name evidence="11" type="ORF">HK413_01575</name>
</gene>
<keyword evidence="7" id="KW-0067">ATP-binding</keyword>
<keyword evidence="8" id="KW-0902">Two-component regulatory system</keyword>
<evidence type="ECO:0000256" key="4">
    <source>
        <dbReference type="ARBA" id="ARBA00022679"/>
    </source>
</evidence>
<dbReference type="PROSITE" id="PS50109">
    <property type="entry name" value="HIS_KIN"/>
    <property type="match status" value="1"/>
</dbReference>
<feature type="transmembrane region" description="Helical" evidence="9">
    <location>
        <begin position="7"/>
        <end position="29"/>
    </location>
</feature>
<evidence type="ECO:0000256" key="5">
    <source>
        <dbReference type="ARBA" id="ARBA00022741"/>
    </source>
</evidence>
<proteinExistence type="predicted"/>
<dbReference type="SMART" id="SM00387">
    <property type="entry name" value="HATPase_c"/>
    <property type="match status" value="1"/>
</dbReference>
<keyword evidence="9" id="KW-0812">Transmembrane</keyword>
<evidence type="ECO:0000256" key="6">
    <source>
        <dbReference type="ARBA" id="ARBA00022777"/>
    </source>
</evidence>
<dbReference type="EC" id="2.7.13.3" evidence="2"/>
<evidence type="ECO:0000256" key="3">
    <source>
        <dbReference type="ARBA" id="ARBA00022553"/>
    </source>
</evidence>
<organism evidence="11 12">
    <name type="scientific">Mucilaginibacter humi</name>
    <dbReference type="NCBI Taxonomy" id="2732510"/>
    <lineage>
        <taxon>Bacteria</taxon>
        <taxon>Pseudomonadati</taxon>
        <taxon>Bacteroidota</taxon>
        <taxon>Sphingobacteriia</taxon>
        <taxon>Sphingobacteriales</taxon>
        <taxon>Sphingobacteriaceae</taxon>
        <taxon>Mucilaginibacter</taxon>
    </lineage>
</organism>
<evidence type="ECO:0000256" key="2">
    <source>
        <dbReference type="ARBA" id="ARBA00012438"/>
    </source>
</evidence>
<dbReference type="PANTHER" id="PTHR24421:SF10">
    <property type="entry name" value="NITRATE_NITRITE SENSOR PROTEIN NARQ"/>
    <property type="match status" value="1"/>
</dbReference>
<evidence type="ECO:0000256" key="9">
    <source>
        <dbReference type="SAM" id="Phobius"/>
    </source>
</evidence>
<evidence type="ECO:0000256" key="8">
    <source>
        <dbReference type="ARBA" id="ARBA00023012"/>
    </source>
</evidence>
<keyword evidence="5" id="KW-0547">Nucleotide-binding</keyword>
<dbReference type="RefSeq" id="WP_175268892.1">
    <property type="nucleotide sequence ID" value="NZ_JABFCR010000004.1"/>
</dbReference>
<keyword evidence="3" id="KW-0597">Phosphoprotein</keyword>
<dbReference type="PANTHER" id="PTHR24421">
    <property type="entry name" value="NITRATE/NITRITE SENSOR PROTEIN NARX-RELATED"/>
    <property type="match status" value="1"/>
</dbReference>
<name>A0ABX1VZ02_9SPHI</name>
<dbReference type="CDD" id="cd16917">
    <property type="entry name" value="HATPase_UhpB-NarQ-NarX-like"/>
    <property type="match status" value="1"/>
</dbReference>
<dbReference type="SUPFAM" id="SSF55874">
    <property type="entry name" value="ATPase domain of HSP90 chaperone/DNA topoisomerase II/histidine kinase"/>
    <property type="match status" value="1"/>
</dbReference>
<accession>A0ABX1VZ02</accession>
<comment type="catalytic activity">
    <reaction evidence="1">
        <text>ATP + protein L-histidine = ADP + protein N-phospho-L-histidine.</text>
        <dbReference type="EC" id="2.7.13.3"/>
    </reaction>
</comment>
<dbReference type="Gene3D" id="3.30.565.10">
    <property type="entry name" value="Histidine kinase-like ATPase, C-terminal domain"/>
    <property type="match status" value="1"/>
</dbReference>
<dbReference type="EMBL" id="JABFCR010000004">
    <property type="protein sequence ID" value="NNU33192.1"/>
    <property type="molecule type" value="Genomic_DNA"/>
</dbReference>
<keyword evidence="9" id="KW-1133">Transmembrane helix</keyword>